<protein>
    <recommendedName>
        <fullName evidence="2">MBL fold metallo-hydrolase</fullName>
    </recommendedName>
</protein>
<reference evidence="1" key="1">
    <citation type="submission" date="2018-05" db="EMBL/GenBank/DDBJ databases">
        <authorList>
            <person name="Lanie J.A."/>
            <person name="Ng W.-L."/>
            <person name="Kazmierczak K.M."/>
            <person name="Andrzejewski T.M."/>
            <person name="Davidsen T.M."/>
            <person name="Wayne K.J."/>
            <person name="Tettelin H."/>
            <person name="Glass J.I."/>
            <person name="Rusch D."/>
            <person name="Podicherti R."/>
            <person name="Tsui H.-C.T."/>
            <person name="Winkler M.E."/>
        </authorList>
    </citation>
    <scope>NUCLEOTIDE SEQUENCE</scope>
</reference>
<dbReference type="EMBL" id="UINC01183889">
    <property type="protein sequence ID" value="SVD94852.1"/>
    <property type="molecule type" value="Genomic_DNA"/>
</dbReference>
<proteinExistence type="predicted"/>
<feature type="non-terminal residue" evidence="1">
    <location>
        <position position="1"/>
    </location>
</feature>
<evidence type="ECO:0000313" key="1">
    <source>
        <dbReference type="EMBL" id="SVD94852.1"/>
    </source>
</evidence>
<organism evidence="1">
    <name type="scientific">marine metagenome</name>
    <dbReference type="NCBI Taxonomy" id="408172"/>
    <lineage>
        <taxon>unclassified sequences</taxon>
        <taxon>metagenomes</taxon>
        <taxon>ecological metagenomes</taxon>
    </lineage>
</organism>
<dbReference type="AlphaFoldDB" id="A0A382ZHA1"/>
<name>A0A382ZHA1_9ZZZZ</name>
<gene>
    <name evidence="1" type="ORF">METZ01_LOCUS447706</name>
</gene>
<accession>A0A382ZHA1</accession>
<sequence>VPGHGPVGDRRAVEEILGYLKLVRREAKKRFKHGMAARRAAKDIPLGPYRNWMKPDRVEQAVMKLFNEFKGARNKVISLDAARGG</sequence>
<evidence type="ECO:0008006" key="2">
    <source>
        <dbReference type="Google" id="ProtNLM"/>
    </source>
</evidence>